<accession>W7TNF6</accession>
<reference evidence="1 2" key="1">
    <citation type="journal article" date="2014" name="Mol. Plant">
        <title>Chromosome Scale Genome Assembly and Transcriptome Profiling of Nannochloropsis gaditana in Nitrogen Depletion.</title>
        <authorList>
            <person name="Corteggiani Carpinelli E."/>
            <person name="Telatin A."/>
            <person name="Vitulo N."/>
            <person name="Forcato C."/>
            <person name="D'Angelo M."/>
            <person name="Schiavon R."/>
            <person name="Vezzi A."/>
            <person name="Giacometti G.M."/>
            <person name="Morosinotto T."/>
            <person name="Valle G."/>
        </authorList>
    </citation>
    <scope>NUCLEOTIDE SEQUENCE [LARGE SCALE GENOMIC DNA]</scope>
    <source>
        <strain evidence="1 2">B-31</strain>
    </source>
</reference>
<dbReference type="EMBL" id="AZIL01001061">
    <property type="protein sequence ID" value="EWM25033.1"/>
    <property type="molecule type" value="Genomic_DNA"/>
</dbReference>
<evidence type="ECO:0000313" key="1">
    <source>
        <dbReference type="EMBL" id="EWM25033.1"/>
    </source>
</evidence>
<organism evidence="1 2">
    <name type="scientific">Nannochloropsis gaditana</name>
    <dbReference type="NCBI Taxonomy" id="72520"/>
    <lineage>
        <taxon>Eukaryota</taxon>
        <taxon>Sar</taxon>
        <taxon>Stramenopiles</taxon>
        <taxon>Ochrophyta</taxon>
        <taxon>Eustigmatophyceae</taxon>
        <taxon>Eustigmatales</taxon>
        <taxon>Monodopsidaceae</taxon>
        <taxon>Nannochloropsis</taxon>
    </lineage>
</organism>
<protein>
    <submittedName>
        <fullName evidence="1">Uncharacterized protein</fullName>
    </submittedName>
</protein>
<dbReference type="OrthoDB" id="10459058at2759"/>
<name>W7TNF6_9STRA</name>
<keyword evidence="2" id="KW-1185">Reference proteome</keyword>
<dbReference type="Proteomes" id="UP000019335">
    <property type="component" value="Chromosome 12"/>
</dbReference>
<gene>
    <name evidence="1" type="ORF">Naga_100049g4</name>
</gene>
<sequence length="1573" mass="176353">MYSSLEQVLNPQIHDDDCHEVVVSDEETQTQFCFECAMDCFKSPNLLTIQKRRLLIGMSAGFTQLDRIDEAQGTETDRDEHGNSVDELSNSQKQATIELPCKVVGDRIIRSYFEHVVLRCMNPIDDVDVIPILLKTTMQLFAHATLDEQTVMALYEQLLHTCRANGIRESLHIIQLLSTMLENADNNGPILHFDHLLENIEGEDIWHHNNGTNGHPSLSFATSLVAFVDLVAGDCFRDLCGASKDGKERFACNESGGRERQVQLLRLLLLLVRGPRTKALLLREGVMSRHMNRIQSLSNLGQGSLGAATLIRSVEGAWIKAILALSVVLIPSPDPGPFTDITLDTTKLKTRKRWLSQRNLEPLGRVAKSKETTAGLLPWHTTLASTLAKDLIISADLEVAFGAGSYLLLLLSCLLHGPDKRGNELAEELIRIGLVEFCLEGIRNVLRFAVSNGHQTQQQRNQEQGDKITLLLCRLMWTLSRAQPLGFYGSQRFSPSLFKELVELLQGLAENESLARVSRLSLEMEDPHELVSYEETESKDWLVMDASAPNLVLSIIHASLTQTRVIYDEDLMGRLLQVLRHCQNKDNEEHPLNSQQDPTSSFSSTFPLQLLLFLSEYLGAISNKLLFPSHPILESFLHCLKTQIIFFLCFPICLPSYSKAGPTFMLTLALANLRVLDILSVRHYHHHQPRLPPSQPNLLSLLLDAAMQLLVLFSGTERRSPGDEYAICHLYSKLLLLMSDAEEKCCTTECMGNDIDRDSHRLSQLLLDTGVFEMAIQHISYLEEGENVEEKNVDVFSQIAARLLTDVSDKSEGLDPCHLTRFVRQNLRTLHFATLSDEVAEIWLWLLAQDLHCLCRWEAEYLVNGCSRFELLLLISRRVWRKRRPHVIVPGEEISKLLISWGKQAQQAREEAYLGRILTPLSIKLILDLALGGSSVPRLAPEVRAGLQTVLQAFCVRENKGVDTFCSIYLSCHGPSHLHSCLALADATGVQFIVHRWMDQLVEDKLNVEISEGSNGPSLFARVLHTYFNTGAGDGRSVLLALLQYMKAASSHRPTPRLAQALTYLYTASCWSQLWASCADTCSETLQILHDMILPVLVDGSSILEGQTALRLTNVTKEENQIMPDVQTLAVQVIQIVKAALQHAAWSADFTPVLKTTSRILLLATAPPLKNPHVGAALLALINDITRRGHDEFLNQCAGILDLAWSFESASPRLATTNALLYCLLLLHHRCTRTQAQLQGLRGEHQTNVQVRADADSFKPSWLSHAFFRIDFLETCIQPDNDDEPTQERRRVALALLCLMMTRENRTFPTLSPSKLQGEKWEVSKDSAFRKGSTKFRKMRLNVQACLLDSDARVRECAMALLLQLWDYASPTAWDIFLLQSPPVISSLASGTSSYAPLFVAACLLSGETSIHNVICNPLGNETFLVDHLVARVQAVIHGVRAGERDSLPAYYPSLLYFFQALTLTGHIKHEQQLTLQRILKPSSLKNDGRSGNKSDTQWMLAVDDARLVDYDESACQEQDLVDVVKYMDYSDPHDRLRITTTEGLRCGSTCAYPTHPREVDLKKVVETLQTMK</sequence>
<evidence type="ECO:0000313" key="2">
    <source>
        <dbReference type="Proteomes" id="UP000019335"/>
    </source>
</evidence>
<comment type="caution">
    <text evidence="1">The sequence shown here is derived from an EMBL/GenBank/DDBJ whole genome shotgun (WGS) entry which is preliminary data.</text>
</comment>
<proteinExistence type="predicted"/>